<dbReference type="FunFam" id="3.40.50.2300:FF:000018">
    <property type="entry name" value="DNA-binding transcriptional regulator NtrC"/>
    <property type="match status" value="1"/>
</dbReference>
<dbReference type="PROSITE" id="PS50110">
    <property type="entry name" value="RESPONSE_REGULATORY"/>
    <property type="match status" value="1"/>
</dbReference>
<dbReference type="InterPro" id="IPR002197">
    <property type="entry name" value="HTH_Fis"/>
</dbReference>
<dbReference type="RefSeq" id="WP_013537746.1">
    <property type="nucleotide sequence ID" value="NC_014926.1"/>
</dbReference>
<dbReference type="OrthoDB" id="9808843at2"/>
<dbReference type="InterPro" id="IPR050595">
    <property type="entry name" value="Bact_response_regulator"/>
</dbReference>
<accession>E8T265</accession>
<gene>
    <name evidence="7" type="ordered locus">Theam_0993</name>
</gene>
<evidence type="ECO:0000256" key="3">
    <source>
        <dbReference type="ARBA" id="ARBA00023015"/>
    </source>
</evidence>
<dbReference type="SUPFAM" id="SSF46689">
    <property type="entry name" value="Homeodomain-like"/>
    <property type="match status" value="1"/>
</dbReference>
<dbReference type="Gene3D" id="3.40.50.2300">
    <property type="match status" value="1"/>
</dbReference>
<keyword evidence="4" id="KW-0804">Transcription</keyword>
<feature type="modified residue" description="4-aspartylphosphate" evidence="5">
    <location>
        <position position="51"/>
    </location>
</feature>
<dbReference type="eggNOG" id="COG4566">
    <property type="taxonomic scope" value="Bacteria"/>
</dbReference>
<name>E8T265_THEA1</name>
<dbReference type="SUPFAM" id="SSF52172">
    <property type="entry name" value="CheY-like"/>
    <property type="match status" value="1"/>
</dbReference>
<dbReference type="InterPro" id="IPR009057">
    <property type="entry name" value="Homeodomain-like_sf"/>
</dbReference>
<organism evidence="7 8">
    <name type="scientific">Thermovibrio ammonificans (strain DSM 15698 / JCM 12110 / HB-1)</name>
    <dbReference type="NCBI Taxonomy" id="648996"/>
    <lineage>
        <taxon>Bacteria</taxon>
        <taxon>Pseudomonadati</taxon>
        <taxon>Aquificota</taxon>
        <taxon>Aquificia</taxon>
        <taxon>Desulfurobacteriales</taxon>
        <taxon>Desulfurobacteriaceae</taxon>
        <taxon>Thermovibrio</taxon>
    </lineage>
</organism>
<dbReference type="GO" id="GO:0000160">
    <property type="term" value="P:phosphorelay signal transduction system"/>
    <property type="evidence" value="ECO:0007669"/>
    <property type="project" value="UniProtKB-KW"/>
</dbReference>
<dbReference type="Pfam" id="PF00072">
    <property type="entry name" value="Response_reg"/>
    <property type="match status" value="1"/>
</dbReference>
<dbReference type="GO" id="GO:0043565">
    <property type="term" value="F:sequence-specific DNA binding"/>
    <property type="evidence" value="ECO:0007669"/>
    <property type="project" value="InterPro"/>
</dbReference>
<keyword evidence="2" id="KW-0902">Two-component regulatory system</keyword>
<evidence type="ECO:0000256" key="5">
    <source>
        <dbReference type="PROSITE-ProRule" id="PRU00169"/>
    </source>
</evidence>
<keyword evidence="3" id="KW-0805">Transcription regulation</keyword>
<evidence type="ECO:0000256" key="2">
    <source>
        <dbReference type="ARBA" id="ARBA00023012"/>
    </source>
</evidence>
<proteinExistence type="predicted"/>
<feature type="domain" description="Response regulatory" evidence="6">
    <location>
        <begin position="2"/>
        <end position="118"/>
    </location>
</feature>
<evidence type="ECO:0000313" key="7">
    <source>
        <dbReference type="EMBL" id="ADU96960.1"/>
    </source>
</evidence>
<reference evidence="7" key="1">
    <citation type="submission" date="2011-01" db="EMBL/GenBank/DDBJ databases">
        <title>Complete sequence of chromosome of Thermovibrio ammonificans HB-1.</title>
        <authorList>
            <consortium name="US DOE Joint Genome Institute"/>
            <person name="Lucas S."/>
            <person name="Copeland A."/>
            <person name="Lapidus A."/>
            <person name="Cheng J.-F."/>
            <person name="Goodwin L."/>
            <person name="Pitluck S."/>
            <person name="Davenport K."/>
            <person name="Detter J.C."/>
            <person name="Han C."/>
            <person name="Tapia R."/>
            <person name="Land M."/>
            <person name="Hauser L."/>
            <person name="Kyrpides N."/>
            <person name="Ivanova N."/>
            <person name="Ovchinnikova G."/>
            <person name="Vetriani C."/>
            <person name="Woyke T."/>
        </authorList>
    </citation>
    <scope>NUCLEOTIDE SEQUENCE [LARGE SCALE GENOMIC DNA]</scope>
    <source>
        <strain evidence="7">HB-1</strain>
    </source>
</reference>
<evidence type="ECO:0000256" key="1">
    <source>
        <dbReference type="ARBA" id="ARBA00022553"/>
    </source>
</evidence>
<sequence length="192" mass="21593">MRILIVDDERGIREALKEMLEDEGFEVFTLESGSGVVDKVKELHPRVLILDLFLPGTSGMEVLKELNREGLTGQVAVIILSGHGTVESAVKAMKLGAFDFLEKPFDFGALLEAIKRAASAKAPAHNGPLLEHYTSLPLRQAREAFEKQYILEVLRKFNWDLKKSAQFMEIDISNLYRKMNKYGIEKGEVAEE</sequence>
<protein>
    <submittedName>
        <fullName evidence="7">Two component transcriptional regulator, Fis family</fullName>
    </submittedName>
</protein>
<dbReference type="Proteomes" id="UP000006362">
    <property type="component" value="Chromosome"/>
</dbReference>
<dbReference type="PANTHER" id="PTHR44591:SF14">
    <property type="entry name" value="PROTEIN PILG"/>
    <property type="match status" value="1"/>
</dbReference>
<evidence type="ECO:0000313" key="8">
    <source>
        <dbReference type="Proteomes" id="UP000006362"/>
    </source>
</evidence>
<dbReference type="HOGENOM" id="CLU_000445_69_6_0"/>
<dbReference type="SMART" id="SM00448">
    <property type="entry name" value="REC"/>
    <property type="match status" value="1"/>
</dbReference>
<dbReference type="InterPro" id="IPR001789">
    <property type="entry name" value="Sig_transdc_resp-reg_receiver"/>
</dbReference>
<keyword evidence="8" id="KW-1185">Reference proteome</keyword>
<dbReference type="KEGG" id="tam:Theam_0993"/>
<dbReference type="AlphaFoldDB" id="E8T265"/>
<dbReference type="EMBL" id="CP002444">
    <property type="protein sequence ID" value="ADU96960.1"/>
    <property type="molecule type" value="Genomic_DNA"/>
</dbReference>
<dbReference type="PANTHER" id="PTHR44591">
    <property type="entry name" value="STRESS RESPONSE REGULATOR PROTEIN 1"/>
    <property type="match status" value="1"/>
</dbReference>
<dbReference type="STRING" id="648996.Theam_0993"/>
<keyword evidence="1 5" id="KW-0597">Phosphoprotein</keyword>
<dbReference type="Gene3D" id="1.10.10.60">
    <property type="entry name" value="Homeodomain-like"/>
    <property type="match status" value="1"/>
</dbReference>
<dbReference type="Pfam" id="PF02954">
    <property type="entry name" value="HTH_8"/>
    <property type="match status" value="1"/>
</dbReference>
<dbReference type="InterPro" id="IPR011006">
    <property type="entry name" value="CheY-like_superfamily"/>
</dbReference>
<evidence type="ECO:0000256" key="4">
    <source>
        <dbReference type="ARBA" id="ARBA00023163"/>
    </source>
</evidence>
<evidence type="ECO:0000259" key="6">
    <source>
        <dbReference type="PROSITE" id="PS50110"/>
    </source>
</evidence>